<proteinExistence type="predicted"/>
<keyword evidence="2" id="KW-1185">Reference proteome</keyword>
<evidence type="ECO:0000313" key="2">
    <source>
        <dbReference type="Proteomes" id="UP001153269"/>
    </source>
</evidence>
<sequence>MERAGRTDSSWTPGCQLLIQPFYKLVTPDEVNTFTYKETGDYRPDQGLRLCQQAFLSVASSSRSPGVQSGVHIHTPPYTMPQSGHQLSHHLAIFNRNKSNLLIVLCL</sequence>
<dbReference type="Proteomes" id="UP001153269">
    <property type="component" value="Unassembled WGS sequence"/>
</dbReference>
<reference evidence="1" key="1">
    <citation type="submission" date="2020-03" db="EMBL/GenBank/DDBJ databases">
        <authorList>
            <person name="Weist P."/>
        </authorList>
    </citation>
    <scope>NUCLEOTIDE SEQUENCE</scope>
</reference>
<evidence type="ECO:0000313" key="1">
    <source>
        <dbReference type="EMBL" id="CAB1420349.1"/>
    </source>
</evidence>
<comment type="caution">
    <text evidence="1">The sequence shown here is derived from an EMBL/GenBank/DDBJ whole genome shotgun (WGS) entry which is preliminary data.</text>
</comment>
<dbReference type="AlphaFoldDB" id="A0A9N7YDI6"/>
<organism evidence="1 2">
    <name type="scientific">Pleuronectes platessa</name>
    <name type="common">European plaice</name>
    <dbReference type="NCBI Taxonomy" id="8262"/>
    <lineage>
        <taxon>Eukaryota</taxon>
        <taxon>Metazoa</taxon>
        <taxon>Chordata</taxon>
        <taxon>Craniata</taxon>
        <taxon>Vertebrata</taxon>
        <taxon>Euteleostomi</taxon>
        <taxon>Actinopterygii</taxon>
        <taxon>Neopterygii</taxon>
        <taxon>Teleostei</taxon>
        <taxon>Neoteleostei</taxon>
        <taxon>Acanthomorphata</taxon>
        <taxon>Carangaria</taxon>
        <taxon>Pleuronectiformes</taxon>
        <taxon>Pleuronectoidei</taxon>
        <taxon>Pleuronectidae</taxon>
        <taxon>Pleuronectes</taxon>
    </lineage>
</organism>
<name>A0A9N7YDI6_PLEPL</name>
<dbReference type="EMBL" id="CADEAL010000447">
    <property type="protein sequence ID" value="CAB1420349.1"/>
    <property type="molecule type" value="Genomic_DNA"/>
</dbReference>
<protein>
    <submittedName>
        <fullName evidence="1">Uncharacterized protein</fullName>
    </submittedName>
</protein>
<gene>
    <name evidence="1" type="ORF">PLEPLA_LOCUS8224</name>
</gene>
<accession>A0A9N7YDI6</accession>